<dbReference type="GeneID" id="79305528"/>
<accession>A0ABD5WIW9</accession>
<comment type="caution">
    <text evidence="1">The sequence shown here is derived from an EMBL/GenBank/DDBJ whole genome shotgun (WGS) entry which is preliminary data.</text>
</comment>
<organism evidence="1 2">
    <name type="scientific">Halorussus caseinilyticus</name>
    <dbReference type="NCBI Taxonomy" id="3034025"/>
    <lineage>
        <taxon>Archaea</taxon>
        <taxon>Methanobacteriati</taxon>
        <taxon>Methanobacteriota</taxon>
        <taxon>Stenosarchaea group</taxon>
        <taxon>Halobacteria</taxon>
        <taxon>Halobacteriales</taxon>
        <taxon>Haladaptataceae</taxon>
        <taxon>Halorussus</taxon>
    </lineage>
</organism>
<gene>
    <name evidence="1" type="ORF">ACFQJ6_01950</name>
</gene>
<dbReference type="Proteomes" id="UP001596407">
    <property type="component" value="Unassembled WGS sequence"/>
</dbReference>
<dbReference type="InterPro" id="IPR055927">
    <property type="entry name" value="DUF7504"/>
</dbReference>
<name>A0ABD5WIW9_9EURY</name>
<evidence type="ECO:0000313" key="2">
    <source>
        <dbReference type="Proteomes" id="UP001596407"/>
    </source>
</evidence>
<dbReference type="EMBL" id="JBHSZH010000001">
    <property type="protein sequence ID" value="MFC7079082.1"/>
    <property type="molecule type" value="Genomic_DNA"/>
</dbReference>
<sequence length="245" mass="26784">MARDSSGKVNCESAFIDFLSLLNELKATGCNLLVVGDARPELFARASANLFGDPEAVRYRLLAATDASPQSIAERLPDPDEAPRPLAETTRLVNHAVTPRSVASASGSDAIGLAGIPETRVADSELEGLQSALVDGIEEFARRTDGFRPGELRIGIDSLGILFDHSGEDVVRRCLQTVGGRVYDHNAMAHYLLNDDYDSERVQALVDDVDAVIELRSVNPVNHDHDAEQRWRVPNRNLATDWVRL</sequence>
<protein>
    <submittedName>
        <fullName evidence="1">Uncharacterized protein</fullName>
    </submittedName>
</protein>
<dbReference type="Pfam" id="PF24336">
    <property type="entry name" value="DUF7504"/>
    <property type="match status" value="1"/>
</dbReference>
<dbReference type="RefSeq" id="WP_276282402.1">
    <property type="nucleotide sequence ID" value="NZ_CP119810.1"/>
</dbReference>
<dbReference type="AlphaFoldDB" id="A0ABD5WIW9"/>
<keyword evidence="2" id="KW-1185">Reference proteome</keyword>
<reference evidence="1 2" key="1">
    <citation type="journal article" date="2019" name="Int. J. Syst. Evol. Microbiol.">
        <title>The Global Catalogue of Microorganisms (GCM) 10K type strain sequencing project: providing services to taxonomists for standard genome sequencing and annotation.</title>
        <authorList>
            <consortium name="The Broad Institute Genomics Platform"/>
            <consortium name="The Broad Institute Genome Sequencing Center for Infectious Disease"/>
            <person name="Wu L."/>
            <person name="Ma J."/>
        </authorList>
    </citation>
    <scope>NUCLEOTIDE SEQUENCE [LARGE SCALE GENOMIC DNA]</scope>
    <source>
        <strain evidence="1 2">DT72</strain>
    </source>
</reference>
<proteinExistence type="predicted"/>
<evidence type="ECO:0000313" key="1">
    <source>
        <dbReference type="EMBL" id="MFC7079082.1"/>
    </source>
</evidence>